<organism evidence="1 2">
    <name type="scientific">Chthonomonas calidirosea (strain DSM 23976 / ICMP 18418 / T49)</name>
    <dbReference type="NCBI Taxonomy" id="1303518"/>
    <lineage>
        <taxon>Bacteria</taxon>
        <taxon>Bacillati</taxon>
        <taxon>Armatimonadota</taxon>
        <taxon>Chthonomonadia</taxon>
        <taxon>Chthonomonadales</taxon>
        <taxon>Chthonomonadaceae</taxon>
        <taxon>Chthonomonas</taxon>
    </lineage>
</organism>
<dbReference type="InParanoid" id="S0EWW7"/>
<dbReference type="Proteomes" id="UP000014227">
    <property type="component" value="Chromosome I"/>
</dbReference>
<evidence type="ECO:0000313" key="1">
    <source>
        <dbReference type="EMBL" id="CCW34268.1"/>
    </source>
</evidence>
<dbReference type="KEGG" id="ccz:CCALI_00433"/>
<dbReference type="PATRIC" id="fig|1303518.3.peg.440"/>
<evidence type="ECO:0000313" key="2">
    <source>
        <dbReference type="Proteomes" id="UP000014227"/>
    </source>
</evidence>
<protein>
    <submittedName>
        <fullName evidence="1">Uncharacterized protein</fullName>
    </submittedName>
</protein>
<dbReference type="STRING" id="454171.CP488_00723"/>
<reference evidence="2" key="1">
    <citation type="submission" date="2013-03" db="EMBL/GenBank/DDBJ databases">
        <title>Genome sequence of Chthonomonas calidirosea, the first sequenced genome from the Armatimonadetes phylum (formally candidate division OP10).</title>
        <authorList>
            <person name="Lee K.C.Y."/>
            <person name="Morgan X.C."/>
            <person name="Dunfield P.F."/>
            <person name="Tamas I."/>
            <person name="Houghton K.M."/>
            <person name="Vyssotski M."/>
            <person name="Ryan J.L.J."/>
            <person name="Lagutin K."/>
            <person name="McDonald I.R."/>
            <person name="Stott M.B."/>
        </authorList>
    </citation>
    <scope>NUCLEOTIDE SEQUENCE [LARGE SCALE GENOMIC DNA]</scope>
    <source>
        <strain evidence="2">DSM 23976 / ICMP 18418 / T49</strain>
    </source>
</reference>
<sequence>MTDERHAVHYSFVDEESLDSTEDVIEQNDLVLEAFLNWMTDLTDHTSTQVTWHYANVEAFLEYLSTVAQTTVFNLNEFDLRWFLFHYYIRHDSSYVEEAAAHILPASLGLFFQFLDEERGWKTPQWILDALRNQAWFEKRLIDYRKLSALDLEAAELAYVRWNQELLEDLDNRLLLLPKELVEGVLWNEPAGWREAALYRQASRLWLRLREELLADATLSESDVREALLSAYTNWVRTPQERLENQSPIEVILAERDERAGLMQGEDGLEEVEEDE</sequence>
<dbReference type="HOGENOM" id="CLU_1007210_0_0_0"/>
<accession>S0EWW7</accession>
<proteinExistence type="predicted"/>
<gene>
    <name evidence="1" type="ORF">CCALI_00433</name>
</gene>
<dbReference type="EMBL" id="HF951689">
    <property type="protein sequence ID" value="CCW34268.1"/>
    <property type="molecule type" value="Genomic_DNA"/>
</dbReference>
<keyword evidence="2" id="KW-1185">Reference proteome</keyword>
<name>S0EWW7_CHTCT</name>
<dbReference type="AlphaFoldDB" id="S0EWW7"/>